<comment type="caution">
    <text evidence="1">The sequence shown here is derived from an EMBL/GenBank/DDBJ whole genome shotgun (WGS) entry which is preliminary data.</text>
</comment>
<protein>
    <recommendedName>
        <fullName evidence="3">MSHA biogenesis protein MshK</fullName>
    </recommendedName>
</protein>
<organism evidence="1 2">
    <name type="scientific">Legionella bononiensis</name>
    <dbReference type="NCBI Taxonomy" id="2793102"/>
    <lineage>
        <taxon>Bacteria</taxon>
        <taxon>Pseudomonadati</taxon>
        <taxon>Pseudomonadota</taxon>
        <taxon>Gammaproteobacteria</taxon>
        <taxon>Legionellales</taxon>
        <taxon>Legionellaceae</taxon>
        <taxon>Legionella</taxon>
    </lineage>
</organism>
<evidence type="ECO:0000313" key="1">
    <source>
        <dbReference type="EMBL" id="MBL7526672.1"/>
    </source>
</evidence>
<reference evidence="1 2" key="1">
    <citation type="submission" date="2020-12" db="EMBL/GenBank/DDBJ databases">
        <title>WGS of Legionella: environmental sample.</title>
        <authorList>
            <person name="Cristino S."/>
            <person name="Girolamini L."/>
            <person name="Salaris S."/>
            <person name="Pascale M.R."/>
            <person name="Mazzotta M."/>
            <person name="Orsini M."/>
            <person name="Grottola A."/>
        </authorList>
    </citation>
    <scope>NUCLEOTIDE SEQUENCE [LARGE SCALE GENOMIC DNA]</scope>
    <source>
        <strain evidence="1 2">30cs62</strain>
    </source>
</reference>
<gene>
    <name evidence="1" type="ORF">I5282_08825</name>
</gene>
<keyword evidence="2" id="KW-1185">Reference proteome</keyword>
<dbReference type="EMBL" id="JADWVN010000016">
    <property type="protein sequence ID" value="MBL7526672.1"/>
    <property type="molecule type" value="Genomic_DNA"/>
</dbReference>
<dbReference type="RefSeq" id="WP_203111472.1">
    <property type="nucleotide sequence ID" value="NZ_JADOBG010000021.1"/>
</dbReference>
<accession>A0ABS1WBD3</accession>
<proteinExistence type="predicted"/>
<dbReference type="Proteomes" id="UP000809910">
    <property type="component" value="Unassembled WGS sequence"/>
</dbReference>
<evidence type="ECO:0000313" key="2">
    <source>
        <dbReference type="Proteomes" id="UP000809910"/>
    </source>
</evidence>
<name>A0ABS1WBD3_9GAMM</name>
<evidence type="ECO:0008006" key="3">
    <source>
        <dbReference type="Google" id="ProtNLM"/>
    </source>
</evidence>
<sequence length="113" mass="12928">MSNRYSKLFCPFIFLFFLLIPNIGLAYLSDPTKPKVNTEEPVAKDKGTPFNLQSILIGRMRRLAMINEQIVSVGSSINGARVLAIDKNHVVLLYSGRKVILYLFGKRLWTKRR</sequence>